<dbReference type="InterPro" id="IPR030835">
    <property type="entry name" value="Sulfite_DH_SoxC"/>
</dbReference>
<dbReference type="EMBL" id="JMIU01000001">
    <property type="protein sequence ID" value="KDN95951.1"/>
    <property type="molecule type" value="Genomic_DNA"/>
</dbReference>
<dbReference type="Gene3D" id="3.90.420.10">
    <property type="entry name" value="Oxidoreductase, molybdopterin-binding domain"/>
    <property type="match status" value="1"/>
</dbReference>
<protein>
    <submittedName>
        <fullName evidence="7">Molybdopterin-binding protein</fullName>
    </submittedName>
</protein>
<dbReference type="AlphaFoldDB" id="A0A067A009"/>
<evidence type="ECO:0000256" key="3">
    <source>
        <dbReference type="ARBA" id="ARBA00022723"/>
    </source>
</evidence>
<dbReference type="PANTHER" id="PTHR19372:SF7">
    <property type="entry name" value="SULFITE OXIDASE, MITOCHONDRIAL"/>
    <property type="match status" value="1"/>
</dbReference>
<dbReference type="NCBIfam" id="TIGR04555">
    <property type="entry name" value="sulfite_DH_soxC"/>
    <property type="match status" value="1"/>
</dbReference>
<reference evidence="7 8" key="1">
    <citation type="submission" date="2014-04" db="EMBL/GenBank/DDBJ databases">
        <title>Draft genome sequence of Hydrogenovibrio marinus MH-110, a model organism for aerobic H2 metabolism.</title>
        <authorList>
            <person name="Cha H.J."/>
            <person name="Jo B.H."/>
            <person name="Hwang B.H."/>
        </authorList>
    </citation>
    <scope>NUCLEOTIDE SEQUENCE [LARGE SCALE GENOMIC DNA]</scope>
    <source>
        <strain evidence="7 8">MH-110</strain>
    </source>
</reference>
<evidence type="ECO:0000256" key="4">
    <source>
        <dbReference type="ARBA" id="ARBA00023002"/>
    </source>
</evidence>
<gene>
    <name evidence="7" type="ORF">EI16_06605</name>
</gene>
<sequence>MTDKIVEKVAIQTEESRNQSRRAFLKGSAAVAGGVLFTKSALADSVDGVNKFDPAKAVAPYKGEKEITTVLPDQMERKSLGFGVRKYPYGMPSPYEKEVQRRTLEWLTPDSMASITMTPIQSLNGIITPNGLHFERYHGGVPTIDPAKHRLVIHGLVERPLIFTMDDLKRFPSISRIHFIECPANGAMEWKGVQLNSVQWTHGMMSCVEYTGVRLSDLLKEAGIKPEGKWIIPEGSDASGMSRSIPVDMAMDDCYVAYAQNGEALRREQGYPIRLVVPGCEANMWVKYLRRIYVHDVPLQHREETSKYTELMPDGTAQRFSWYMEANSVITYPSPDFKMQGPGKYYVRGLAWSGRGKVAHVDVSFDGGKNWKEAHFTSPVLDKAWTRFEIEWDWDGSEAFLMSRTTDETGYVQPTMPQMRAIEGTNNVYHRTAMVTWRVHPWDNGANGGLIQNVQY</sequence>
<evidence type="ECO:0000259" key="5">
    <source>
        <dbReference type="Pfam" id="PF00174"/>
    </source>
</evidence>
<dbReference type="SUPFAM" id="SSF81296">
    <property type="entry name" value="E set domains"/>
    <property type="match status" value="1"/>
</dbReference>
<dbReference type="Pfam" id="PF00174">
    <property type="entry name" value="Oxidored_molyb"/>
    <property type="match status" value="1"/>
</dbReference>
<dbReference type="GO" id="GO:0006790">
    <property type="term" value="P:sulfur compound metabolic process"/>
    <property type="evidence" value="ECO:0007669"/>
    <property type="project" value="TreeGrafter"/>
</dbReference>
<dbReference type="PANTHER" id="PTHR19372">
    <property type="entry name" value="SULFITE REDUCTASE"/>
    <property type="match status" value="1"/>
</dbReference>
<feature type="domain" description="Oxidoreductase molybdopterin-binding" evidence="5">
    <location>
        <begin position="138"/>
        <end position="298"/>
    </location>
</feature>
<evidence type="ECO:0000256" key="1">
    <source>
        <dbReference type="ARBA" id="ARBA00001924"/>
    </source>
</evidence>
<accession>A0A067A009</accession>
<dbReference type="FunFam" id="3.90.420.10:FF:000006">
    <property type="entry name" value="Sulfur dehydrogenase subunit SoxC"/>
    <property type="match status" value="1"/>
</dbReference>
<dbReference type="Pfam" id="PF03404">
    <property type="entry name" value="Mo-co_dimer"/>
    <property type="match status" value="1"/>
</dbReference>
<dbReference type="PROSITE" id="PS51318">
    <property type="entry name" value="TAT"/>
    <property type="match status" value="1"/>
</dbReference>
<comment type="caution">
    <text evidence="7">The sequence shown here is derived from an EMBL/GenBank/DDBJ whole genome shotgun (WGS) entry which is preliminary data.</text>
</comment>
<dbReference type="InterPro" id="IPR006311">
    <property type="entry name" value="TAT_signal"/>
</dbReference>
<dbReference type="GO" id="GO:0043546">
    <property type="term" value="F:molybdopterin cofactor binding"/>
    <property type="evidence" value="ECO:0007669"/>
    <property type="project" value="TreeGrafter"/>
</dbReference>
<dbReference type="GO" id="GO:0030151">
    <property type="term" value="F:molybdenum ion binding"/>
    <property type="evidence" value="ECO:0007669"/>
    <property type="project" value="InterPro"/>
</dbReference>
<dbReference type="GO" id="GO:0008482">
    <property type="term" value="F:sulfite oxidase activity"/>
    <property type="evidence" value="ECO:0007669"/>
    <property type="project" value="TreeGrafter"/>
</dbReference>
<feature type="domain" description="Moybdenum cofactor oxidoreductase dimerisation" evidence="6">
    <location>
        <begin position="322"/>
        <end position="434"/>
    </location>
</feature>
<dbReference type="PRINTS" id="PR00407">
    <property type="entry name" value="EUMOPTERIN"/>
</dbReference>
<keyword evidence="2" id="KW-0500">Molybdenum</keyword>
<proteinExistence type="predicted"/>
<dbReference type="Gene3D" id="2.60.40.650">
    <property type="match status" value="1"/>
</dbReference>
<dbReference type="InterPro" id="IPR008335">
    <property type="entry name" value="Mopterin_OxRdtase_euk"/>
</dbReference>
<dbReference type="SUPFAM" id="SSF56524">
    <property type="entry name" value="Oxidoreductase molybdopterin-binding domain"/>
    <property type="match status" value="1"/>
</dbReference>
<keyword evidence="4" id="KW-0560">Oxidoreductase</keyword>
<dbReference type="InterPro" id="IPR005066">
    <property type="entry name" value="MoCF_OxRdtse_dimer"/>
</dbReference>
<dbReference type="RefSeq" id="WP_029911105.1">
    <property type="nucleotide sequence ID" value="NZ_AP020335.1"/>
</dbReference>
<dbReference type="InterPro" id="IPR000572">
    <property type="entry name" value="OxRdtase_Mopterin-bd_dom"/>
</dbReference>
<organism evidence="7 8">
    <name type="scientific">Hydrogenovibrio marinus</name>
    <dbReference type="NCBI Taxonomy" id="28885"/>
    <lineage>
        <taxon>Bacteria</taxon>
        <taxon>Pseudomonadati</taxon>
        <taxon>Pseudomonadota</taxon>
        <taxon>Gammaproteobacteria</taxon>
        <taxon>Thiotrichales</taxon>
        <taxon>Piscirickettsiaceae</taxon>
        <taxon>Hydrogenovibrio</taxon>
    </lineage>
</organism>
<dbReference type="GO" id="GO:0020037">
    <property type="term" value="F:heme binding"/>
    <property type="evidence" value="ECO:0007669"/>
    <property type="project" value="TreeGrafter"/>
</dbReference>
<keyword evidence="8" id="KW-1185">Reference proteome</keyword>
<evidence type="ECO:0000313" key="8">
    <source>
        <dbReference type="Proteomes" id="UP000027341"/>
    </source>
</evidence>
<dbReference type="STRING" id="28885.EI16_06605"/>
<dbReference type="InterPro" id="IPR036374">
    <property type="entry name" value="OxRdtase_Mopterin-bd_sf"/>
</dbReference>
<evidence type="ECO:0000256" key="2">
    <source>
        <dbReference type="ARBA" id="ARBA00022505"/>
    </source>
</evidence>
<dbReference type="InterPro" id="IPR014756">
    <property type="entry name" value="Ig_E-set"/>
</dbReference>
<dbReference type="Proteomes" id="UP000027341">
    <property type="component" value="Unassembled WGS sequence"/>
</dbReference>
<comment type="cofactor">
    <cofactor evidence="1">
        <name>Mo-molybdopterin</name>
        <dbReference type="ChEBI" id="CHEBI:71302"/>
    </cofactor>
</comment>
<keyword evidence="3" id="KW-0479">Metal-binding</keyword>
<name>A0A067A009_HYDMR</name>
<evidence type="ECO:0000259" key="6">
    <source>
        <dbReference type="Pfam" id="PF03404"/>
    </source>
</evidence>
<evidence type="ECO:0000313" key="7">
    <source>
        <dbReference type="EMBL" id="KDN95951.1"/>
    </source>
</evidence>